<dbReference type="Pfam" id="PF00766">
    <property type="entry name" value="ETF_alpha"/>
    <property type="match status" value="1"/>
</dbReference>
<dbReference type="SMART" id="SM00893">
    <property type="entry name" value="ETF"/>
    <property type="match status" value="1"/>
</dbReference>
<reference evidence="10" key="1">
    <citation type="submission" date="2022-12" db="EMBL/GenBank/DDBJ databases">
        <title>Reference genome sequencing for broad-spectrum identification of bacterial and archaeal isolates by mass spectrometry.</title>
        <authorList>
            <person name="Sekiguchi Y."/>
            <person name="Tourlousse D.M."/>
        </authorList>
    </citation>
    <scope>NUCLEOTIDE SEQUENCE</scope>
    <source>
        <strain evidence="10">ASRB1</strain>
    </source>
</reference>
<dbReference type="RefSeq" id="WP_281794629.1">
    <property type="nucleotide sequence ID" value="NZ_BSDR01000001.1"/>
</dbReference>
<evidence type="ECO:0000256" key="4">
    <source>
        <dbReference type="ARBA" id="ARBA00022982"/>
    </source>
</evidence>
<dbReference type="GO" id="GO:0050660">
    <property type="term" value="F:flavin adenine dinucleotide binding"/>
    <property type="evidence" value="ECO:0007669"/>
    <property type="project" value="InterPro"/>
</dbReference>
<dbReference type="InterPro" id="IPR029035">
    <property type="entry name" value="DHS-like_NAD/FAD-binding_dom"/>
</dbReference>
<evidence type="ECO:0000313" key="10">
    <source>
        <dbReference type="EMBL" id="GLI35080.1"/>
    </source>
</evidence>
<protein>
    <recommendedName>
        <fullName evidence="6">Electron transfer flavoprotein subunit alpha</fullName>
    </recommendedName>
    <alternativeName>
        <fullName evidence="7">Electron transfer flavoprotein large subunit</fullName>
    </alternativeName>
</protein>
<proteinExistence type="inferred from homology"/>
<dbReference type="InterPro" id="IPR014731">
    <property type="entry name" value="ETF_asu_C"/>
</dbReference>
<comment type="caution">
    <text evidence="10">The sequence shown here is derived from an EMBL/GenBank/DDBJ whole genome shotgun (WGS) entry which is preliminary data.</text>
</comment>
<dbReference type="InterPro" id="IPR014729">
    <property type="entry name" value="Rossmann-like_a/b/a_fold"/>
</dbReference>
<feature type="binding site" evidence="8">
    <location>
        <position position="291"/>
    </location>
    <ligand>
        <name>FAD</name>
        <dbReference type="ChEBI" id="CHEBI:57692"/>
    </ligand>
</feature>
<gene>
    <name evidence="10" type="ORF">DAMNIGENAA_25130</name>
</gene>
<feature type="domain" description="Electron transfer flavoprotein alpha/beta-subunit N-terminal" evidence="9">
    <location>
        <begin position="5"/>
        <end position="194"/>
    </location>
</feature>
<keyword evidence="4" id="KW-0249">Electron transport</keyword>
<keyword evidence="3 8" id="KW-0274">FAD</keyword>
<keyword evidence="11" id="KW-1185">Reference proteome</keyword>
<evidence type="ECO:0000256" key="6">
    <source>
        <dbReference type="ARBA" id="ARBA00068674"/>
    </source>
</evidence>
<evidence type="ECO:0000259" key="9">
    <source>
        <dbReference type="SMART" id="SM00893"/>
    </source>
</evidence>
<dbReference type="EMBL" id="BSDR01000001">
    <property type="protein sequence ID" value="GLI35080.1"/>
    <property type="molecule type" value="Genomic_DNA"/>
</dbReference>
<evidence type="ECO:0000256" key="8">
    <source>
        <dbReference type="PIRSR" id="PIRSR000089-1"/>
    </source>
</evidence>
<comment type="function">
    <text evidence="5">The electron transfer flavoprotein serves as a specific electron acceptor for other dehydrogenases. It transfers the electrons to the main respiratory chain via ETF-ubiquinone oxidoreductase (ETF dehydrogenase).</text>
</comment>
<evidence type="ECO:0000256" key="2">
    <source>
        <dbReference type="ARBA" id="ARBA00022630"/>
    </source>
</evidence>
<dbReference type="PIRSF" id="PIRSF000089">
    <property type="entry name" value="Electra_flavoP_a"/>
    <property type="match status" value="1"/>
</dbReference>
<dbReference type="FunFam" id="3.40.50.1220:FF:000001">
    <property type="entry name" value="Electron transfer flavoprotein, alpha subunit"/>
    <property type="match status" value="1"/>
</dbReference>
<dbReference type="GO" id="GO:0009055">
    <property type="term" value="F:electron transfer activity"/>
    <property type="evidence" value="ECO:0007669"/>
    <property type="project" value="InterPro"/>
</dbReference>
<evidence type="ECO:0000256" key="3">
    <source>
        <dbReference type="ARBA" id="ARBA00022827"/>
    </source>
</evidence>
<dbReference type="CDD" id="cd01715">
    <property type="entry name" value="ETF_alpha"/>
    <property type="match status" value="1"/>
</dbReference>
<accession>A0A9W6FUE9</accession>
<feature type="binding site" evidence="8">
    <location>
        <position position="214"/>
    </location>
    <ligand>
        <name>FAD</name>
        <dbReference type="ChEBI" id="CHEBI:57692"/>
    </ligand>
</feature>
<dbReference type="InterPro" id="IPR014730">
    <property type="entry name" value="ETF_a/b_N"/>
</dbReference>
<organism evidence="10 11">
    <name type="scientific">Desulforhabdus amnigena</name>
    <dbReference type="NCBI Taxonomy" id="40218"/>
    <lineage>
        <taxon>Bacteria</taxon>
        <taxon>Pseudomonadati</taxon>
        <taxon>Thermodesulfobacteriota</taxon>
        <taxon>Syntrophobacteria</taxon>
        <taxon>Syntrophobacterales</taxon>
        <taxon>Syntrophobacteraceae</taxon>
        <taxon>Desulforhabdus</taxon>
    </lineage>
</organism>
<dbReference type="InterPro" id="IPR033947">
    <property type="entry name" value="ETF_alpha_N"/>
</dbReference>
<dbReference type="Gene3D" id="3.40.50.1220">
    <property type="entry name" value="TPP-binding domain"/>
    <property type="match status" value="1"/>
</dbReference>
<dbReference type="PANTHER" id="PTHR43153">
    <property type="entry name" value="ELECTRON TRANSFER FLAVOPROTEIN ALPHA"/>
    <property type="match status" value="1"/>
</dbReference>
<dbReference type="InterPro" id="IPR001308">
    <property type="entry name" value="ETF_a/FixB"/>
</dbReference>
<comment type="similarity">
    <text evidence="1">Belongs to the ETF alpha-subunit/FixB family.</text>
</comment>
<feature type="binding site" evidence="8">
    <location>
        <begin position="239"/>
        <end position="240"/>
    </location>
    <ligand>
        <name>FAD</name>
        <dbReference type="ChEBI" id="CHEBI:57692"/>
    </ligand>
</feature>
<dbReference type="SUPFAM" id="SSF52402">
    <property type="entry name" value="Adenine nucleotide alpha hydrolases-like"/>
    <property type="match status" value="1"/>
</dbReference>
<evidence type="ECO:0000256" key="1">
    <source>
        <dbReference type="ARBA" id="ARBA00005817"/>
    </source>
</evidence>
<dbReference type="PANTHER" id="PTHR43153:SF1">
    <property type="entry name" value="ELECTRON TRANSFER FLAVOPROTEIN SUBUNIT ALPHA, MITOCHONDRIAL"/>
    <property type="match status" value="1"/>
</dbReference>
<sequence>MGKSVCVIAEFRGGDLRRVSYEVASEGKRIADALGSDLCAVALGSGIAEKAAELGRYGVKKVYIVDDPALENYLAESYVPIIADIIRQCDPAAVLLSASVDGKDLAARLSARLDVGLVQDCTEILVEDGKIRVKKPIFAGKCFAWNEWIEGAMPLISCRPNVMQCLTLSEDQRAEVERVDIPVPETRSRFKSMDLDTSGRVGLSGAEIIVSGGRGMKEAQNFAMLEDLAKLLGAAVGASRAAVDAGWRPHADQVGQTGKVVNPNVYIAVGISGAIQHLAGMGTSKYIVAINKDPDAPIFSKADYGITEDLFKFVPAFTEEVRKLKSTCS</sequence>
<dbReference type="Pfam" id="PF01012">
    <property type="entry name" value="ETF"/>
    <property type="match status" value="1"/>
</dbReference>
<dbReference type="Gene3D" id="3.40.50.620">
    <property type="entry name" value="HUPs"/>
    <property type="match status" value="1"/>
</dbReference>
<name>A0A9W6FUE9_9BACT</name>
<keyword evidence="2" id="KW-0285">Flavoprotein</keyword>
<dbReference type="Proteomes" id="UP001144372">
    <property type="component" value="Unassembled WGS sequence"/>
</dbReference>
<dbReference type="SUPFAM" id="SSF52467">
    <property type="entry name" value="DHS-like NAD/FAD-binding domain"/>
    <property type="match status" value="1"/>
</dbReference>
<comment type="cofactor">
    <cofactor evidence="8">
        <name>FAD</name>
        <dbReference type="ChEBI" id="CHEBI:57692"/>
    </cofactor>
    <text evidence="8">Binds 1 FAD per dimer.</text>
</comment>
<evidence type="ECO:0000256" key="7">
    <source>
        <dbReference type="ARBA" id="ARBA00079299"/>
    </source>
</evidence>
<feature type="binding site" evidence="8">
    <location>
        <begin position="253"/>
        <end position="257"/>
    </location>
    <ligand>
        <name>FAD</name>
        <dbReference type="ChEBI" id="CHEBI:57692"/>
    </ligand>
</feature>
<evidence type="ECO:0000256" key="5">
    <source>
        <dbReference type="ARBA" id="ARBA00025649"/>
    </source>
</evidence>
<evidence type="ECO:0000313" key="11">
    <source>
        <dbReference type="Proteomes" id="UP001144372"/>
    </source>
</evidence>
<keyword evidence="4" id="KW-0813">Transport</keyword>
<dbReference type="AlphaFoldDB" id="A0A9W6FUE9"/>
<feature type="binding site" evidence="8">
    <location>
        <begin position="270"/>
        <end position="277"/>
    </location>
    <ligand>
        <name>FAD</name>
        <dbReference type="ChEBI" id="CHEBI:57692"/>
    </ligand>
</feature>
<dbReference type="GO" id="GO:0033539">
    <property type="term" value="P:fatty acid beta-oxidation using acyl-CoA dehydrogenase"/>
    <property type="evidence" value="ECO:0007669"/>
    <property type="project" value="TreeGrafter"/>
</dbReference>